<sequence>MALLAICASCTTTASSSAVNGASSTRWLSCKMPRLVPSRPTSGAAR</sequence>
<dbReference type="AlphaFoldDB" id="A0A6J4MLQ0"/>
<dbReference type="EMBL" id="CADCUE010000286">
    <property type="protein sequence ID" value="CAA9360940.1"/>
    <property type="molecule type" value="Genomic_DNA"/>
</dbReference>
<reference evidence="1" key="1">
    <citation type="submission" date="2020-02" db="EMBL/GenBank/DDBJ databases">
        <authorList>
            <person name="Meier V. D."/>
        </authorList>
    </citation>
    <scope>NUCLEOTIDE SEQUENCE</scope>
    <source>
        <strain evidence="1">AVDCRST_MAG16</strain>
    </source>
</reference>
<proteinExistence type="predicted"/>
<evidence type="ECO:0000313" key="1">
    <source>
        <dbReference type="EMBL" id="CAA9360940.1"/>
    </source>
</evidence>
<accession>A0A6J4MLQ0</accession>
<name>A0A6J4MLQ0_9ACTN</name>
<gene>
    <name evidence="1" type="ORF">AVDCRST_MAG16-3019</name>
</gene>
<protein>
    <submittedName>
        <fullName evidence="1">Uncharacterized protein</fullName>
    </submittedName>
</protein>
<organism evidence="1">
    <name type="scientific">uncultured Frankineae bacterium</name>
    <dbReference type="NCBI Taxonomy" id="437475"/>
    <lineage>
        <taxon>Bacteria</taxon>
        <taxon>Bacillati</taxon>
        <taxon>Actinomycetota</taxon>
        <taxon>Actinomycetes</taxon>
        <taxon>Frankiales</taxon>
        <taxon>environmental samples</taxon>
    </lineage>
</organism>